<feature type="domain" description="Cytochrome c" evidence="7">
    <location>
        <begin position="75"/>
        <end position="165"/>
    </location>
</feature>
<dbReference type="RefSeq" id="WP_147934495.1">
    <property type="nucleotide sequence ID" value="NZ_VPFD01000007.1"/>
</dbReference>
<dbReference type="InterPro" id="IPR051459">
    <property type="entry name" value="Cytochrome_c-type_DH"/>
</dbReference>
<evidence type="ECO:0000256" key="3">
    <source>
        <dbReference type="ARBA" id="ARBA00023004"/>
    </source>
</evidence>
<name>A0A5C7FYT1_9BURK</name>
<dbReference type="Gene3D" id="1.10.760.10">
    <property type="entry name" value="Cytochrome c-like domain"/>
    <property type="match status" value="1"/>
</dbReference>
<evidence type="ECO:0000313" key="8">
    <source>
        <dbReference type="EMBL" id="TXG00378.1"/>
    </source>
</evidence>
<dbReference type="Proteomes" id="UP000321413">
    <property type="component" value="Unassembled WGS sequence"/>
</dbReference>
<keyword evidence="1 4" id="KW-0349">Heme</keyword>
<dbReference type="PROSITE" id="PS51007">
    <property type="entry name" value="CYTC"/>
    <property type="match status" value="1"/>
</dbReference>
<protein>
    <submittedName>
        <fullName evidence="8">Cytochrome c</fullName>
    </submittedName>
</protein>
<comment type="caution">
    <text evidence="8">The sequence shown here is derived from an EMBL/GenBank/DDBJ whole genome shotgun (WGS) entry which is preliminary data.</text>
</comment>
<feature type="transmembrane region" description="Helical" evidence="6">
    <location>
        <begin position="33"/>
        <end position="51"/>
    </location>
</feature>
<accession>A0A5C7FYT1</accession>
<dbReference type="GO" id="GO:0009055">
    <property type="term" value="F:electron transfer activity"/>
    <property type="evidence" value="ECO:0007669"/>
    <property type="project" value="InterPro"/>
</dbReference>
<proteinExistence type="predicted"/>
<evidence type="ECO:0000256" key="5">
    <source>
        <dbReference type="SAM" id="MobiDB-lite"/>
    </source>
</evidence>
<sequence>MNDGQPEHERKHERAQRRENPDPTEGERPFPKPLMAVVIGLVAWGIGYIYVTQSNDDAAFGDHRTLATLQGPAPGAKVDGAQIYNAQCVACHQASGLGLAGVFPPLAESEWVTGDPKRLAQIVLHGVSGTLTVKGAAYNGMMPPFKDKLEDAEMAALLTHIRSQFGNRADAVDAKLVAEARSASADRTAPWKGDDELASFK</sequence>
<dbReference type="Pfam" id="PF00034">
    <property type="entry name" value="Cytochrom_C"/>
    <property type="match status" value="1"/>
</dbReference>
<keyword evidence="6" id="KW-1133">Transmembrane helix</keyword>
<dbReference type="AlphaFoldDB" id="A0A5C7FYT1"/>
<keyword evidence="2 4" id="KW-0479">Metal-binding</keyword>
<keyword evidence="3 4" id="KW-0408">Iron</keyword>
<evidence type="ECO:0000256" key="2">
    <source>
        <dbReference type="ARBA" id="ARBA00022723"/>
    </source>
</evidence>
<dbReference type="PANTHER" id="PTHR35008">
    <property type="entry name" value="BLL4482 PROTEIN-RELATED"/>
    <property type="match status" value="1"/>
</dbReference>
<dbReference type="GO" id="GO:0046872">
    <property type="term" value="F:metal ion binding"/>
    <property type="evidence" value="ECO:0007669"/>
    <property type="project" value="UniProtKB-KW"/>
</dbReference>
<dbReference type="SUPFAM" id="SSF46626">
    <property type="entry name" value="Cytochrome c"/>
    <property type="match status" value="1"/>
</dbReference>
<dbReference type="InterPro" id="IPR009056">
    <property type="entry name" value="Cyt_c-like_dom"/>
</dbReference>
<dbReference type="InterPro" id="IPR036909">
    <property type="entry name" value="Cyt_c-like_dom_sf"/>
</dbReference>
<keyword evidence="6" id="KW-0472">Membrane</keyword>
<dbReference type="PANTHER" id="PTHR35008:SF8">
    <property type="entry name" value="ALCOHOL DEHYDROGENASE CYTOCHROME C SUBUNIT"/>
    <property type="match status" value="1"/>
</dbReference>
<gene>
    <name evidence="8" type="ORF">FVD38_08395</name>
</gene>
<organism evidence="8 9">
    <name type="scientific">Massilia arenae</name>
    <dbReference type="NCBI Taxonomy" id="2603288"/>
    <lineage>
        <taxon>Bacteria</taxon>
        <taxon>Pseudomonadati</taxon>
        <taxon>Pseudomonadota</taxon>
        <taxon>Betaproteobacteria</taxon>
        <taxon>Burkholderiales</taxon>
        <taxon>Oxalobacteraceae</taxon>
        <taxon>Telluria group</taxon>
        <taxon>Massilia</taxon>
    </lineage>
</organism>
<evidence type="ECO:0000313" key="9">
    <source>
        <dbReference type="Proteomes" id="UP000321413"/>
    </source>
</evidence>
<evidence type="ECO:0000259" key="7">
    <source>
        <dbReference type="PROSITE" id="PS51007"/>
    </source>
</evidence>
<keyword evidence="6" id="KW-0812">Transmembrane</keyword>
<keyword evidence="9" id="KW-1185">Reference proteome</keyword>
<reference evidence="8 9" key="1">
    <citation type="submission" date="2019-08" db="EMBL/GenBank/DDBJ databases">
        <title>Massilia golmudensis sp. nov., isolated from sand in the Qinghai-Tibetan Plateau.</title>
        <authorList>
            <person name="Zhang B."/>
        </authorList>
    </citation>
    <scope>NUCLEOTIDE SEQUENCE [LARGE SCALE GENOMIC DNA]</scope>
    <source>
        <strain evidence="8 9">GEM5</strain>
    </source>
</reference>
<evidence type="ECO:0000256" key="4">
    <source>
        <dbReference type="PROSITE-ProRule" id="PRU00433"/>
    </source>
</evidence>
<evidence type="ECO:0000256" key="1">
    <source>
        <dbReference type="ARBA" id="ARBA00022617"/>
    </source>
</evidence>
<evidence type="ECO:0000256" key="6">
    <source>
        <dbReference type="SAM" id="Phobius"/>
    </source>
</evidence>
<feature type="region of interest" description="Disordered" evidence="5">
    <location>
        <begin position="1"/>
        <end position="30"/>
    </location>
</feature>
<dbReference type="EMBL" id="VPFD01000007">
    <property type="protein sequence ID" value="TXG00378.1"/>
    <property type="molecule type" value="Genomic_DNA"/>
</dbReference>
<dbReference type="GO" id="GO:0020037">
    <property type="term" value="F:heme binding"/>
    <property type="evidence" value="ECO:0007669"/>
    <property type="project" value="InterPro"/>
</dbReference>